<evidence type="ECO:0000313" key="4">
    <source>
        <dbReference type="Proteomes" id="UP001437256"/>
    </source>
</evidence>
<evidence type="ECO:0000256" key="2">
    <source>
        <dbReference type="SAM" id="Phobius"/>
    </source>
</evidence>
<reference evidence="3 4" key="1">
    <citation type="submission" date="2024-05" db="EMBL/GenBank/DDBJ databases">
        <title>A draft genome resource for the thread blight pathogen Marasmius tenuissimus strain MS-2.</title>
        <authorList>
            <person name="Yulfo-Soto G.E."/>
            <person name="Baruah I.K."/>
            <person name="Amoako-Attah I."/>
            <person name="Bukari Y."/>
            <person name="Meinhardt L.W."/>
            <person name="Bailey B.A."/>
            <person name="Cohen S.P."/>
        </authorList>
    </citation>
    <scope>NUCLEOTIDE SEQUENCE [LARGE SCALE GENOMIC DNA]</scope>
    <source>
        <strain evidence="3 4">MS-2</strain>
    </source>
</reference>
<dbReference type="Proteomes" id="UP001437256">
    <property type="component" value="Unassembled WGS sequence"/>
</dbReference>
<accession>A0ABR2ZNX7</accession>
<feature type="region of interest" description="Disordered" evidence="1">
    <location>
        <begin position="376"/>
        <end position="440"/>
    </location>
</feature>
<feature type="transmembrane region" description="Helical" evidence="2">
    <location>
        <begin position="285"/>
        <end position="308"/>
    </location>
</feature>
<keyword evidence="2" id="KW-1133">Transmembrane helix</keyword>
<protein>
    <submittedName>
        <fullName evidence="3">Uncharacterized protein</fullName>
    </submittedName>
</protein>
<proteinExistence type="predicted"/>
<evidence type="ECO:0000313" key="3">
    <source>
        <dbReference type="EMBL" id="KAL0062960.1"/>
    </source>
</evidence>
<dbReference type="EMBL" id="JBBXMP010000091">
    <property type="protein sequence ID" value="KAL0062960.1"/>
    <property type="molecule type" value="Genomic_DNA"/>
</dbReference>
<gene>
    <name evidence="3" type="ORF">AAF712_010181</name>
</gene>
<feature type="compositionally biased region" description="Low complexity" evidence="1">
    <location>
        <begin position="376"/>
        <end position="403"/>
    </location>
</feature>
<comment type="caution">
    <text evidence="3">The sequence shown here is derived from an EMBL/GenBank/DDBJ whole genome shotgun (WGS) entry which is preliminary data.</text>
</comment>
<keyword evidence="4" id="KW-1185">Reference proteome</keyword>
<feature type="region of interest" description="Disordered" evidence="1">
    <location>
        <begin position="188"/>
        <end position="222"/>
    </location>
</feature>
<sequence>MAAYTYTPDSFESDLLRNRSHQLYPHLSSVLSGMGKTALTNAELGADFVKRVDPRTRNYGFADNAGRVMSTNVFGEILGGAHGTNLGASGTHYWGETSKKVNPITDRTKVKQQIVIGCPSFAPQGLKDDFRDQVVVFQDIRDDDIDDEDGFVYAKTIVKHSANAPGRDEEPDLIVLTVPQCYTTTKDDSFADRSKVKEKEASPRRMRKRKANSDVPDAEVPVQSVPSLDLPVPEAELPGLDQIRVGAEYAPNVYPDYGGPGFQQRIVKARQPDFRDAQNKLIPPWMYWSILRPGVLIMANVMVVVWVIPSKNKQGRDETKKIYHAVIKSLRVLGESDVPVSRPLPNLTSDLAANVPLESDEASAALSQLLLPGQASASSAPAPVAGPSTPSSQPASSDSTVSDNGSYMDFDMTDGPSVNVPVTSDSTAEVSSRKGKKARR</sequence>
<keyword evidence="2" id="KW-0812">Transmembrane</keyword>
<keyword evidence="2" id="KW-0472">Membrane</keyword>
<name>A0ABR2ZNX7_9AGAR</name>
<evidence type="ECO:0000256" key="1">
    <source>
        <dbReference type="SAM" id="MobiDB-lite"/>
    </source>
</evidence>
<feature type="compositionally biased region" description="Polar residues" evidence="1">
    <location>
        <begin position="420"/>
        <end position="430"/>
    </location>
</feature>
<feature type="compositionally biased region" description="Basic and acidic residues" evidence="1">
    <location>
        <begin position="188"/>
        <end position="203"/>
    </location>
</feature>
<organism evidence="3 4">
    <name type="scientific">Marasmius tenuissimus</name>
    <dbReference type="NCBI Taxonomy" id="585030"/>
    <lineage>
        <taxon>Eukaryota</taxon>
        <taxon>Fungi</taxon>
        <taxon>Dikarya</taxon>
        <taxon>Basidiomycota</taxon>
        <taxon>Agaricomycotina</taxon>
        <taxon>Agaricomycetes</taxon>
        <taxon>Agaricomycetidae</taxon>
        <taxon>Agaricales</taxon>
        <taxon>Marasmiineae</taxon>
        <taxon>Marasmiaceae</taxon>
        <taxon>Marasmius</taxon>
    </lineage>
</organism>